<gene>
    <name evidence="1" type="ORF">EV182_002133</name>
</gene>
<protein>
    <submittedName>
        <fullName evidence="1">Uncharacterized protein</fullName>
    </submittedName>
</protein>
<proteinExistence type="predicted"/>
<evidence type="ECO:0000313" key="2">
    <source>
        <dbReference type="Proteomes" id="UP001145114"/>
    </source>
</evidence>
<reference evidence="1" key="1">
    <citation type="submission" date="2022-06" db="EMBL/GenBank/DDBJ databases">
        <title>Phylogenomic reconstructions and comparative analyses of Kickxellomycotina fungi.</title>
        <authorList>
            <person name="Reynolds N.K."/>
            <person name="Stajich J.E."/>
            <person name="Barry K."/>
            <person name="Grigoriev I.V."/>
            <person name="Crous P."/>
            <person name="Smith M.E."/>
        </authorList>
    </citation>
    <scope>NUCLEOTIDE SEQUENCE</scope>
    <source>
        <strain evidence="1">RSA 2271</strain>
    </source>
</reference>
<keyword evidence="2" id="KW-1185">Reference proteome</keyword>
<dbReference type="EMBL" id="JAMZIH010005548">
    <property type="protein sequence ID" value="KAJ1675003.1"/>
    <property type="molecule type" value="Genomic_DNA"/>
</dbReference>
<evidence type="ECO:0000313" key="1">
    <source>
        <dbReference type="EMBL" id="KAJ1675003.1"/>
    </source>
</evidence>
<comment type="caution">
    <text evidence="1">The sequence shown here is derived from an EMBL/GenBank/DDBJ whole genome shotgun (WGS) entry which is preliminary data.</text>
</comment>
<sequence>MVLSQALPALPEGSVVRAVYTPLGDKTKALMGLAYTSIVLSSITIVVVLYLLWRRHIYGHISFRLSLTIALADLVYAIVQCCYNNTHIIQSLTPAKVRVLLLFHLMSLGVFVFSSTCIAFHLHMTSILNCQKITATLSPYYELASWVVAFIFSQPLLYIGDAAVIPDSGLVLLIESSRRKMCVHATLIYMVVLLCIPYCFAVCVMVLARVLSFWRKAHSGSEDIINPKDMARSMDNEFYGQGGSGWTYPFESVSGEALPNAPTTGTALLATKLRGAEEARVPIHQSVMQQHRETQRAKRRRINFAIFRIMLYPLMPLFSTLPMYVFFLARNPSVEFGFNAMMLPVIAAIMNFALFICNPTFDDMWCKWWRSLRDRPKCSGGRIPKWRMSLVSKQGVSSPSQMAIRMDNQDGMSQEVGIHSNDSRIYVPFYGAEHQQL</sequence>
<name>A0ACC1HGZ9_9FUNG</name>
<accession>A0ACC1HGZ9</accession>
<dbReference type="Proteomes" id="UP001145114">
    <property type="component" value="Unassembled WGS sequence"/>
</dbReference>
<organism evidence="1 2">
    <name type="scientific">Spiromyces aspiralis</name>
    <dbReference type="NCBI Taxonomy" id="68401"/>
    <lineage>
        <taxon>Eukaryota</taxon>
        <taxon>Fungi</taxon>
        <taxon>Fungi incertae sedis</taxon>
        <taxon>Zoopagomycota</taxon>
        <taxon>Kickxellomycotina</taxon>
        <taxon>Kickxellomycetes</taxon>
        <taxon>Kickxellales</taxon>
        <taxon>Kickxellaceae</taxon>
        <taxon>Spiromyces</taxon>
    </lineage>
</organism>